<name>A0A1I3B2Y1_9MICO</name>
<reference evidence="3 5" key="2">
    <citation type="submission" date="2019-03" db="EMBL/GenBank/DDBJ databases">
        <title>Genomics of glacier-inhabiting Cryobacterium strains.</title>
        <authorList>
            <person name="Liu Q."/>
            <person name="Xin Y.-H."/>
        </authorList>
    </citation>
    <scope>NUCLEOTIDE SEQUENCE [LARGE SCALE GENOMIC DNA]</scope>
    <source>
        <strain evidence="3 5">Hh34</strain>
    </source>
</reference>
<dbReference type="EMBL" id="SOFE01000022">
    <property type="protein sequence ID" value="TFB83496.1"/>
    <property type="molecule type" value="Genomic_DNA"/>
</dbReference>
<dbReference type="Proteomes" id="UP000297963">
    <property type="component" value="Unassembled WGS sequence"/>
</dbReference>
<dbReference type="STRING" id="995038.SAMN05216274_10852"/>
<dbReference type="EMBL" id="FOPW01000008">
    <property type="protein sequence ID" value="SFH56698.1"/>
    <property type="molecule type" value="Genomic_DNA"/>
</dbReference>
<organism evidence="3 5">
    <name type="scientific">Cryobacterium levicorallinum</name>
    <dbReference type="NCBI Taxonomy" id="995038"/>
    <lineage>
        <taxon>Bacteria</taxon>
        <taxon>Bacillati</taxon>
        <taxon>Actinomycetota</taxon>
        <taxon>Actinomycetes</taxon>
        <taxon>Micrococcales</taxon>
        <taxon>Microbacteriaceae</taxon>
        <taxon>Cryobacterium</taxon>
    </lineage>
</organism>
<evidence type="ECO:0000259" key="1">
    <source>
        <dbReference type="Pfam" id="PF02464"/>
    </source>
</evidence>
<reference evidence="2 4" key="1">
    <citation type="submission" date="2016-10" db="EMBL/GenBank/DDBJ databases">
        <authorList>
            <person name="Varghese N."/>
            <person name="Submissions S."/>
        </authorList>
    </citation>
    <scope>NUCLEOTIDE SEQUENCE [LARGE SCALE GENOMIC DNA]</scope>
    <source>
        <strain evidence="2 4">GMCC 1.11211</strain>
    </source>
</reference>
<evidence type="ECO:0000313" key="2">
    <source>
        <dbReference type="EMBL" id="SFH56698.1"/>
    </source>
</evidence>
<sequence length="189" mass="19364">MPDPADSIDLPDVTLRARTASGDLQADATADLIAQLTIRHLTIAVAESLTGGLLVAELVRIPGASVVVRGGVVAYDSDLKRSLLQVDSSVLNVHGPVHADVAKQMAVGVRTLLAVNDVRADVGVSTTGVAGPGPDGGHPAGTVYIGLSKGTGSWAVPLQLDGDRAEIRTETVRQAILAVRALIARGDAE</sequence>
<dbReference type="Gene3D" id="3.90.950.20">
    <property type="entry name" value="CinA-like"/>
    <property type="match status" value="1"/>
</dbReference>
<dbReference type="AlphaFoldDB" id="A0A1I3B2Y1"/>
<dbReference type="Pfam" id="PF02464">
    <property type="entry name" value="CinA"/>
    <property type="match status" value="1"/>
</dbReference>
<protein>
    <submittedName>
        <fullName evidence="3">CinA family protein</fullName>
    </submittedName>
    <submittedName>
        <fullName evidence="2">Nicotinamide-nucleotide amidase</fullName>
    </submittedName>
</protein>
<evidence type="ECO:0000313" key="3">
    <source>
        <dbReference type="EMBL" id="TFB83496.1"/>
    </source>
</evidence>
<dbReference type="InterPro" id="IPR036653">
    <property type="entry name" value="CinA-like_C"/>
</dbReference>
<dbReference type="RefSeq" id="WP_092449899.1">
    <property type="nucleotide sequence ID" value="NZ_BKAC01000007.1"/>
</dbReference>
<evidence type="ECO:0000313" key="5">
    <source>
        <dbReference type="Proteomes" id="UP000297963"/>
    </source>
</evidence>
<dbReference type="NCBIfam" id="TIGR00199">
    <property type="entry name" value="PncC_domain"/>
    <property type="match status" value="1"/>
</dbReference>
<dbReference type="SUPFAM" id="SSF142433">
    <property type="entry name" value="CinA-like"/>
    <property type="match status" value="1"/>
</dbReference>
<dbReference type="Proteomes" id="UP000199681">
    <property type="component" value="Unassembled WGS sequence"/>
</dbReference>
<dbReference type="InterPro" id="IPR008136">
    <property type="entry name" value="CinA_C"/>
</dbReference>
<accession>A0A1I3B2Y1</accession>
<proteinExistence type="predicted"/>
<keyword evidence="4" id="KW-1185">Reference proteome</keyword>
<gene>
    <name evidence="3" type="ORF">E3O11_11800</name>
    <name evidence="2" type="ORF">SAMN05216274_10852</name>
</gene>
<comment type="caution">
    <text evidence="3">The sequence shown here is derived from an EMBL/GenBank/DDBJ whole genome shotgun (WGS) entry which is preliminary data.</text>
</comment>
<feature type="domain" description="CinA C-terminal" evidence="1">
    <location>
        <begin position="29"/>
        <end position="181"/>
    </location>
</feature>
<evidence type="ECO:0000313" key="4">
    <source>
        <dbReference type="Proteomes" id="UP000199681"/>
    </source>
</evidence>